<sequence length="406" mass="45723">MGTTANRTILISSDTAPSPPLLPFASPSGITRTPGIVVVVMNLLLLQEEGVTYSKRGNHQASRHERTKRGEKLVSGQERVQSQRTNGVLLSTEGEEGSHPLTSVATAQEQPANTEPLKRGRGRPRKHPQLPVPFKEVAVYLIREEWDLMEQSHRALYKEVRMKDNRNVTSAGGNEQKENFVEASIVSSETAKILEEKEAFGNQRGLKRQKRNQSKNWRKNSASREQDICEPLTLQENCKGKRRSPSAPLQRFCAGKSLLGCCHERCRRLVGSFTSCAHRDSVLLLGLPIHWLFPSFVPFLLPGSLDVSYIKRSKEQEGDKRREKPVNGQVSGEPQQENRVTMSTRGEGARQPPTSFMAAAQERLASTEPLKRGRGRPRKQPQVCLLHFRKEYVNFTMAKFTYSFLK</sequence>
<dbReference type="PRINTS" id="PR00929">
    <property type="entry name" value="ATHOOK"/>
</dbReference>
<accession>A0ABQ7TMN2</accession>
<feature type="compositionally biased region" description="Basic and acidic residues" evidence="1">
    <location>
        <begin position="313"/>
        <end position="325"/>
    </location>
</feature>
<name>A0ABQ7TMN2_PHRPL</name>
<gene>
    <name evidence="3" type="ORF">JD844_013945</name>
</gene>
<dbReference type="PROSITE" id="PS50805">
    <property type="entry name" value="KRAB"/>
    <property type="match status" value="1"/>
</dbReference>
<feature type="compositionally biased region" description="Basic residues" evidence="1">
    <location>
        <begin position="119"/>
        <end position="128"/>
    </location>
</feature>
<dbReference type="Gene3D" id="6.10.140.140">
    <property type="match status" value="1"/>
</dbReference>
<dbReference type="Pfam" id="PF02178">
    <property type="entry name" value="AT_hook"/>
    <property type="match status" value="2"/>
</dbReference>
<feature type="compositionally biased region" description="Polar residues" evidence="1">
    <location>
        <begin position="328"/>
        <end position="344"/>
    </location>
</feature>
<feature type="region of interest" description="Disordered" evidence="1">
    <location>
        <begin position="55"/>
        <end position="129"/>
    </location>
</feature>
<evidence type="ECO:0000259" key="2">
    <source>
        <dbReference type="PROSITE" id="PS50805"/>
    </source>
</evidence>
<feature type="compositionally biased region" description="Polar residues" evidence="1">
    <location>
        <begin position="78"/>
        <end position="89"/>
    </location>
</feature>
<dbReference type="CDD" id="cd07765">
    <property type="entry name" value="KRAB_A-box"/>
    <property type="match status" value="1"/>
</dbReference>
<dbReference type="InterPro" id="IPR017956">
    <property type="entry name" value="AT_hook_DNA-bd_motif"/>
</dbReference>
<feature type="region of interest" description="Disordered" evidence="1">
    <location>
        <begin position="313"/>
        <end position="353"/>
    </location>
</feature>
<dbReference type="Pfam" id="PF01352">
    <property type="entry name" value="KRAB"/>
    <property type="match status" value="1"/>
</dbReference>
<dbReference type="Proteomes" id="UP000826234">
    <property type="component" value="Unassembled WGS sequence"/>
</dbReference>
<evidence type="ECO:0000313" key="4">
    <source>
        <dbReference type="Proteomes" id="UP000826234"/>
    </source>
</evidence>
<evidence type="ECO:0000256" key="1">
    <source>
        <dbReference type="SAM" id="MobiDB-lite"/>
    </source>
</evidence>
<organism evidence="3 4">
    <name type="scientific">Phrynosoma platyrhinos</name>
    <name type="common">Desert horned lizard</name>
    <dbReference type="NCBI Taxonomy" id="52577"/>
    <lineage>
        <taxon>Eukaryota</taxon>
        <taxon>Metazoa</taxon>
        <taxon>Chordata</taxon>
        <taxon>Craniata</taxon>
        <taxon>Vertebrata</taxon>
        <taxon>Euteleostomi</taxon>
        <taxon>Lepidosauria</taxon>
        <taxon>Squamata</taxon>
        <taxon>Bifurcata</taxon>
        <taxon>Unidentata</taxon>
        <taxon>Episquamata</taxon>
        <taxon>Toxicofera</taxon>
        <taxon>Iguania</taxon>
        <taxon>Phrynosomatidae</taxon>
        <taxon>Phrynosomatinae</taxon>
        <taxon>Phrynosoma</taxon>
    </lineage>
</organism>
<evidence type="ECO:0000313" key="3">
    <source>
        <dbReference type="EMBL" id="KAH0630671.1"/>
    </source>
</evidence>
<dbReference type="InterPro" id="IPR036051">
    <property type="entry name" value="KRAB_dom_sf"/>
</dbReference>
<feature type="compositionally biased region" description="Polar residues" evidence="1">
    <location>
        <begin position="100"/>
        <end position="113"/>
    </location>
</feature>
<feature type="domain" description="KRAB" evidence="2">
    <location>
        <begin position="132"/>
        <end position="204"/>
    </location>
</feature>
<dbReference type="EMBL" id="JAIPUX010000439">
    <property type="protein sequence ID" value="KAH0630671.1"/>
    <property type="molecule type" value="Genomic_DNA"/>
</dbReference>
<dbReference type="SMART" id="SM00384">
    <property type="entry name" value="AT_hook"/>
    <property type="match status" value="2"/>
</dbReference>
<proteinExistence type="predicted"/>
<feature type="region of interest" description="Disordered" evidence="1">
    <location>
        <begin position="201"/>
        <end position="222"/>
    </location>
</feature>
<comment type="caution">
    <text evidence="3">The sequence shown here is derived from an EMBL/GenBank/DDBJ whole genome shotgun (WGS) entry which is preliminary data.</text>
</comment>
<protein>
    <recommendedName>
        <fullName evidence="2">KRAB domain-containing protein</fullName>
    </recommendedName>
</protein>
<keyword evidence="4" id="KW-1185">Reference proteome</keyword>
<dbReference type="InterPro" id="IPR001909">
    <property type="entry name" value="KRAB"/>
</dbReference>
<reference evidence="3 4" key="1">
    <citation type="journal article" date="2022" name="Gigascience">
        <title>A chromosome-level genome assembly and annotation of the desert horned lizard, Phrynosoma platyrhinos, provides insight into chromosomal rearrangements among reptiles.</title>
        <authorList>
            <person name="Koochekian N."/>
            <person name="Ascanio A."/>
            <person name="Farleigh K."/>
            <person name="Card D.C."/>
            <person name="Schield D.R."/>
            <person name="Castoe T.A."/>
            <person name="Jezkova T."/>
        </authorList>
    </citation>
    <scope>NUCLEOTIDE SEQUENCE [LARGE SCALE GENOMIC DNA]</scope>
    <source>
        <strain evidence="3">NK-2021</strain>
    </source>
</reference>
<feature type="compositionally biased region" description="Basic and acidic residues" evidence="1">
    <location>
        <begin position="62"/>
        <end position="72"/>
    </location>
</feature>
<feature type="compositionally biased region" description="Basic residues" evidence="1">
    <location>
        <begin position="205"/>
        <end position="218"/>
    </location>
</feature>
<dbReference type="SMART" id="SM00349">
    <property type="entry name" value="KRAB"/>
    <property type="match status" value="1"/>
</dbReference>
<dbReference type="SUPFAM" id="SSF109640">
    <property type="entry name" value="KRAB domain (Kruppel-associated box)"/>
    <property type="match status" value="1"/>
</dbReference>